<dbReference type="Pfam" id="PF03222">
    <property type="entry name" value="Trp_Tyr_perm"/>
    <property type="match status" value="1"/>
</dbReference>
<sequence>MNRTVGGVCLIAGTAIGSGVLALPIILASLGIFYSITLMLTIWLLTYYTSLVSVELSLQAGQGLALGRLGRLYSGKGAELLGILSIKIISYSLLAVFIYGISSVIQKMLIDFGIDFDFKVIAFLSTCSVIGTLSLSMGLIDRINRMLFYALLFSIGIIIFGLLIVMDWTTVPIGMSDGAFKDLRLAVPILFTSFGYQTIFATLVQYCRQDSSKLKKACFWGSFIPTITYILWFVVILVVINNYDPYFYSLMTNSLVDVGSMILKLSQIANITYMQIVIWCLSILAILTSLLGVGMGLMNSWEDILNKGRVGASFPVKVKSLLLAFIPSLFIALVVPDAFIKMLSFAGMILVIIAVLLPLYLLQKIKTNKLHYSILTSKFIRSIAAVLGIVIILMEIINIFYKGI</sequence>
<dbReference type="PANTHER" id="PTHR46997:SF2">
    <property type="entry name" value="TYROSINE-SPECIFIC TRANSPORT SYSTEM"/>
    <property type="match status" value="1"/>
</dbReference>
<evidence type="ECO:0000256" key="7">
    <source>
        <dbReference type="ARBA" id="ARBA00022989"/>
    </source>
</evidence>
<feature type="transmembrane region" description="Helical" evidence="9">
    <location>
        <begin position="79"/>
        <end position="101"/>
    </location>
</feature>
<keyword evidence="11" id="KW-1185">Reference proteome</keyword>
<keyword evidence="8 9" id="KW-0472">Membrane</keyword>
<evidence type="ECO:0000256" key="1">
    <source>
        <dbReference type="ARBA" id="ARBA00004429"/>
    </source>
</evidence>
<dbReference type="OrthoDB" id="19865at2"/>
<dbReference type="GO" id="GO:0015173">
    <property type="term" value="F:aromatic amino acid transmembrane transporter activity"/>
    <property type="evidence" value="ECO:0007669"/>
    <property type="project" value="InterPro"/>
</dbReference>
<keyword evidence="5 9" id="KW-0812">Transmembrane</keyword>
<evidence type="ECO:0000256" key="8">
    <source>
        <dbReference type="ARBA" id="ARBA00023136"/>
    </source>
</evidence>
<comment type="subcellular location">
    <subcellularLocation>
        <location evidence="1">Cell inner membrane</location>
        <topology evidence="1">Multi-pass membrane protein</topology>
    </subcellularLocation>
</comment>
<evidence type="ECO:0000256" key="3">
    <source>
        <dbReference type="ARBA" id="ARBA00022475"/>
    </source>
</evidence>
<evidence type="ECO:0000256" key="6">
    <source>
        <dbReference type="ARBA" id="ARBA00022970"/>
    </source>
</evidence>
<feature type="transmembrane region" description="Helical" evidence="9">
    <location>
        <begin position="342"/>
        <end position="362"/>
    </location>
</feature>
<reference evidence="10 11" key="1">
    <citation type="journal article" date="2011" name="Mol. Biol. Evol.">
        <title>Phylogenomic evidence for the presence of a flagellum and cbb3 oxidase in the free-living mitochondrial ancestor.</title>
        <authorList>
            <person name="Sassera D."/>
            <person name="Lo N."/>
            <person name="Epis S."/>
            <person name="D'Auria G."/>
            <person name="Montagna M."/>
            <person name="Comandatore F."/>
            <person name="Horner D."/>
            <person name="Pereto J."/>
            <person name="Luciano A.M."/>
            <person name="Franciosi F."/>
            <person name="Ferri E."/>
            <person name="Crotti E."/>
            <person name="Bazzocchi C."/>
            <person name="Daffonchio D."/>
            <person name="Sacchi L."/>
            <person name="Moya A."/>
            <person name="Latorre A."/>
            <person name="Bandi C."/>
        </authorList>
    </citation>
    <scope>NUCLEOTIDE SEQUENCE [LARGE SCALE GENOMIC DNA]</scope>
    <source>
        <strain evidence="10 11">IricVA</strain>
    </source>
</reference>
<feature type="transmembrane region" description="Helical" evidence="9">
    <location>
        <begin position="277"/>
        <end position="298"/>
    </location>
</feature>
<dbReference type="PRINTS" id="PR00166">
    <property type="entry name" value="AROAAPRMEASE"/>
</dbReference>
<evidence type="ECO:0000313" key="10">
    <source>
        <dbReference type="EMBL" id="AEI88887.1"/>
    </source>
</evidence>
<evidence type="ECO:0000256" key="5">
    <source>
        <dbReference type="ARBA" id="ARBA00022692"/>
    </source>
</evidence>
<keyword evidence="4" id="KW-0997">Cell inner membrane</keyword>
<feature type="transmembrane region" description="Helical" evidence="9">
    <location>
        <begin position="32"/>
        <end position="58"/>
    </location>
</feature>
<dbReference type="STRING" id="696127.midi_00587"/>
<dbReference type="EMBL" id="CP002130">
    <property type="protein sequence ID" value="AEI88887.1"/>
    <property type="molecule type" value="Genomic_DNA"/>
</dbReference>
<name>F7XW38_MIDMI</name>
<dbReference type="KEGG" id="mmn:midi_00587"/>
<proteinExistence type="predicted"/>
<feature type="transmembrane region" description="Helical" evidence="9">
    <location>
        <begin position="382"/>
        <end position="401"/>
    </location>
</feature>
<keyword evidence="2" id="KW-0813">Transport</keyword>
<protein>
    <submittedName>
        <fullName evidence="10">Amino acid permease</fullName>
    </submittedName>
</protein>
<dbReference type="GO" id="GO:0003333">
    <property type="term" value="P:amino acid transmembrane transport"/>
    <property type="evidence" value="ECO:0007669"/>
    <property type="project" value="InterPro"/>
</dbReference>
<evidence type="ECO:0000256" key="9">
    <source>
        <dbReference type="SAM" id="Phobius"/>
    </source>
</evidence>
<accession>F7XW38</accession>
<evidence type="ECO:0000256" key="2">
    <source>
        <dbReference type="ARBA" id="ARBA00022448"/>
    </source>
</evidence>
<dbReference type="RefSeq" id="WP_013951097.1">
    <property type="nucleotide sequence ID" value="NC_015722.1"/>
</dbReference>
<keyword evidence="7 9" id="KW-1133">Transmembrane helix</keyword>
<dbReference type="GO" id="GO:0005886">
    <property type="term" value="C:plasma membrane"/>
    <property type="evidence" value="ECO:0007669"/>
    <property type="project" value="UniProtKB-SubCell"/>
</dbReference>
<dbReference type="PANTHER" id="PTHR46997">
    <property type="entry name" value="LOW AFFINITY TRYPTOPHAN PERMEASE-RELATED"/>
    <property type="match status" value="1"/>
</dbReference>
<feature type="transmembrane region" description="Helical" evidence="9">
    <location>
        <begin position="218"/>
        <end position="240"/>
    </location>
</feature>
<dbReference type="Gene3D" id="1.20.1740.10">
    <property type="entry name" value="Amino acid/polyamine transporter I"/>
    <property type="match status" value="1"/>
</dbReference>
<gene>
    <name evidence="10" type="primary">sdaC</name>
    <name evidence="10" type="ordered locus">midi_00587</name>
</gene>
<organism evidence="10 11">
    <name type="scientific">Midichloria mitochondrii (strain IricVA)</name>
    <dbReference type="NCBI Taxonomy" id="696127"/>
    <lineage>
        <taxon>Bacteria</taxon>
        <taxon>Pseudomonadati</taxon>
        <taxon>Pseudomonadota</taxon>
        <taxon>Alphaproteobacteria</taxon>
        <taxon>Rickettsiales</taxon>
        <taxon>Candidatus Midichloriaceae</taxon>
        <taxon>Candidatus Midichloria</taxon>
    </lineage>
</organism>
<dbReference type="Proteomes" id="UP000006639">
    <property type="component" value="Chromosome"/>
</dbReference>
<dbReference type="InterPro" id="IPR018227">
    <property type="entry name" value="Amino_acid_transport_2"/>
</dbReference>
<feature type="transmembrane region" description="Helical" evidence="9">
    <location>
        <begin position="318"/>
        <end position="335"/>
    </location>
</feature>
<keyword evidence="6" id="KW-0029">Amino-acid transport</keyword>
<feature type="transmembrane region" description="Helical" evidence="9">
    <location>
        <begin position="185"/>
        <end position="206"/>
    </location>
</feature>
<keyword evidence="3" id="KW-1003">Cell membrane</keyword>
<evidence type="ECO:0000313" key="11">
    <source>
        <dbReference type="Proteomes" id="UP000006639"/>
    </source>
</evidence>
<feature type="transmembrane region" description="Helical" evidence="9">
    <location>
        <begin position="147"/>
        <end position="165"/>
    </location>
</feature>
<dbReference type="AlphaFoldDB" id="F7XW38"/>
<dbReference type="InterPro" id="IPR013059">
    <property type="entry name" value="Trp_tyr_transpt"/>
</dbReference>
<feature type="transmembrane region" description="Helical" evidence="9">
    <location>
        <begin position="121"/>
        <end position="140"/>
    </location>
</feature>
<evidence type="ECO:0000256" key="4">
    <source>
        <dbReference type="ARBA" id="ARBA00022519"/>
    </source>
</evidence>
<dbReference type="HOGENOM" id="CLU_038102_3_0_5"/>